<evidence type="ECO:0000259" key="2">
    <source>
        <dbReference type="PROSITE" id="PS00028"/>
    </source>
</evidence>
<proteinExistence type="predicted"/>
<dbReference type="PANTHER" id="PTHR35497:SF1">
    <property type="entry name" value="ACYL-UDP-N-ACETYLGLUCOSAMINE O-ACYLTRANSFERASE"/>
    <property type="match status" value="1"/>
</dbReference>
<dbReference type="AlphaFoldDB" id="A0A5D3BZ31"/>
<dbReference type="EMBL" id="SSTD01014011">
    <property type="protein sequence ID" value="TYK04951.1"/>
    <property type="molecule type" value="Genomic_DNA"/>
</dbReference>
<comment type="caution">
    <text evidence="3">The sequence shown here is derived from an EMBL/GenBank/DDBJ whole genome shotgun (WGS) entry which is preliminary data.</text>
</comment>
<feature type="region of interest" description="Disordered" evidence="1">
    <location>
        <begin position="262"/>
        <end position="304"/>
    </location>
</feature>
<dbReference type="Proteomes" id="UP000321947">
    <property type="component" value="Unassembled WGS sequence"/>
</dbReference>
<feature type="region of interest" description="Disordered" evidence="1">
    <location>
        <begin position="415"/>
        <end position="434"/>
    </location>
</feature>
<gene>
    <name evidence="3" type="ORF">E5676_scaffold143G001660</name>
</gene>
<feature type="compositionally biased region" description="Basic residues" evidence="1">
    <location>
        <begin position="415"/>
        <end position="426"/>
    </location>
</feature>
<organism evidence="3 4">
    <name type="scientific">Cucumis melo var. makuwa</name>
    <name type="common">Oriental melon</name>
    <dbReference type="NCBI Taxonomy" id="1194695"/>
    <lineage>
        <taxon>Eukaryota</taxon>
        <taxon>Viridiplantae</taxon>
        <taxon>Streptophyta</taxon>
        <taxon>Embryophyta</taxon>
        <taxon>Tracheophyta</taxon>
        <taxon>Spermatophyta</taxon>
        <taxon>Magnoliopsida</taxon>
        <taxon>eudicotyledons</taxon>
        <taxon>Gunneridae</taxon>
        <taxon>Pentapetalae</taxon>
        <taxon>rosids</taxon>
        <taxon>fabids</taxon>
        <taxon>Cucurbitales</taxon>
        <taxon>Cucurbitaceae</taxon>
        <taxon>Benincaseae</taxon>
        <taxon>Cucumis</taxon>
    </lineage>
</organism>
<evidence type="ECO:0000313" key="3">
    <source>
        <dbReference type="EMBL" id="TYK04951.1"/>
    </source>
</evidence>
<feature type="compositionally biased region" description="Polar residues" evidence="1">
    <location>
        <begin position="289"/>
        <end position="304"/>
    </location>
</feature>
<evidence type="ECO:0000313" key="4">
    <source>
        <dbReference type="Proteomes" id="UP000321947"/>
    </source>
</evidence>
<dbReference type="PROSITE" id="PS00028">
    <property type="entry name" value="ZINC_FINGER_C2H2_1"/>
    <property type="match status" value="1"/>
</dbReference>
<name>A0A5D3BZ31_CUCMM</name>
<dbReference type="PANTHER" id="PTHR35497">
    <property type="entry name" value="ACYL-UDP-N-ACETYLGLUCOSAMINE O-ACYLTRANSFERASE"/>
    <property type="match status" value="1"/>
</dbReference>
<sequence>MARRMELGFPKSASYSLREQAARTILRNVRSQGHTYVELRENGKKFIFFCTLCLAPCYSDSVLFNHLKGTLHTERLSAAKLTLLGPNPWPFDDGVLFFHKPVEGDSQVGMSNDNHERLLEYNNNDNNLAIVKYVGNSKGNGNGQEEFNGNMRNVEDCSFENLNDGGESGPLVIPGVLIKEEISDIKVRSLGYGQIAARFTEKDGIFSGVSRIWCEWLGKVNDGIENKVKVPEHNYAIVTFTYNVDLGRKGLLDDVKLLLSSSPGAESQNDENRQVKRKKSFSDPEDGSLSMSPQYDSSGEDSSASNCVMSSLSLDGYDDQILSTTVMLNKAVRRELRRQHRLAAERMCDICQQKILTHKDVATLLNMKTGRLACSSRNVNGVFHVFHTSCLIHWILLCEYEISVKDLGGSKVRRRYRRKKKTKGNKHSKDGETRQLKSQIDYVFCPACQGTGMIIDGDDLEKPTVPLSEIFKYKIKVSDARRAWMKSPEVLQNCSTGKCEASQVAAFLWSFCIESTFKFVGWNNRLPACAEAYSSWIKL</sequence>
<evidence type="ECO:0000256" key="1">
    <source>
        <dbReference type="SAM" id="MobiDB-lite"/>
    </source>
</evidence>
<reference evidence="3 4" key="1">
    <citation type="submission" date="2019-08" db="EMBL/GenBank/DDBJ databases">
        <title>Draft genome sequences of two oriental melons (Cucumis melo L. var makuwa).</title>
        <authorList>
            <person name="Kwon S.-Y."/>
        </authorList>
    </citation>
    <scope>NUCLEOTIDE SEQUENCE [LARGE SCALE GENOMIC DNA]</scope>
    <source>
        <strain evidence="4">cv. Chang Bougi</strain>
        <tissue evidence="3">Leaf</tissue>
    </source>
</reference>
<feature type="domain" description="C2H2-type" evidence="2">
    <location>
        <begin position="50"/>
        <end position="72"/>
    </location>
</feature>
<accession>A0A5D3BZ31</accession>
<dbReference type="InterPro" id="IPR013087">
    <property type="entry name" value="Znf_C2H2_type"/>
</dbReference>
<protein>
    <recommendedName>
        <fullName evidence="2">C2H2-type domain-containing protein</fullName>
    </recommendedName>
</protein>